<evidence type="ECO:0000256" key="6">
    <source>
        <dbReference type="SAM" id="SignalP"/>
    </source>
</evidence>
<keyword evidence="3 6" id="KW-0732">Signal</keyword>
<dbReference type="InterPro" id="IPR008972">
    <property type="entry name" value="Cupredoxin"/>
</dbReference>
<feature type="domain" description="Plastocyanin-like" evidence="7">
    <location>
        <begin position="111"/>
        <end position="254"/>
    </location>
</feature>
<dbReference type="InterPro" id="IPR033138">
    <property type="entry name" value="Cu_oxidase_CS"/>
</dbReference>
<feature type="domain" description="Plastocyanin-like" evidence="8">
    <location>
        <begin position="303"/>
        <end position="424"/>
    </location>
</feature>
<dbReference type="InterPro" id="IPR045087">
    <property type="entry name" value="Cu-oxidase_fam"/>
</dbReference>
<accession>A0A9P5SQW1</accession>
<dbReference type="InterPro" id="IPR044130">
    <property type="entry name" value="CuRO_2_Fet3-like"/>
</dbReference>
<keyword evidence="5" id="KW-1133">Transmembrane helix</keyword>
<dbReference type="Proteomes" id="UP000696485">
    <property type="component" value="Unassembled WGS sequence"/>
</dbReference>
<comment type="caution">
    <text evidence="9">The sequence shown here is derived from an EMBL/GenBank/DDBJ whole genome shotgun (WGS) entry which is preliminary data.</text>
</comment>
<feature type="signal peptide" evidence="6">
    <location>
        <begin position="1"/>
        <end position="20"/>
    </location>
</feature>
<proteinExistence type="inferred from homology"/>
<dbReference type="GO" id="GO:0005507">
    <property type="term" value="F:copper ion binding"/>
    <property type="evidence" value="ECO:0007669"/>
    <property type="project" value="InterPro"/>
</dbReference>
<keyword evidence="4" id="KW-0560">Oxidoreductase</keyword>
<dbReference type="AlphaFoldDB" id="A0A9P5SQW1"/>
<dbReference type="InterPro" id="IPR001117">
    <property type="entry name" value="Cu-oxidase_2nd"/>
</dbReference>
<dbReference type="InterPro" id="IPR011706">
    <property type="entry name" value="Cu-oxidase_C"/>
</dbReference>
<dbReference type="EMBL" id="JAAAUY010000219">
    <property type="protein sequence ID" value="KAF9333152.1"/>
    <property type="molecule type" value="Genomic_DNA"/>
</dbReference>
<evidence type="ECO:0000259" key="8">
    <source>
        <dbReference type="Pfam" id="PF07731"/>
    </source>
</evidence>
<comment type="similarity">
    <text evidence="1">Belongs to the multicopper oxidase family.</text>
</comment>
<evidence type="ECO:0000256" key="5">
    <source>
        <dbReference type="SAM" id="Phobius"/>
    </source>
</evidence>
<dbReference type="PANTHER" id="PTHR11709:SF361">
    <property type="entry name" value="IRON TRANSPORT MULTICOPPER OXIDASE FET3"/>
    <property type="match status" value="1"/>
</dbReference>
<gene>
    <name evidence="9" type="primary">FET3</name>
    <name evidence="9" type="ORF">BG006_003953</name>
</gene>
<organism evidence="9 10">
    <name type="scientific">Podila minutissima</name>
    <dbReference type="NCBI Taxonomy" id="64525"/>
    <lineage>
        <taxon>Eukaryota</taxon>
        <taxon>Fungi</taxon>
        <taxon>Fungi incertae sedis</taxon>
        <taxon>Mucoromycota</taxon>
        <taxon>Mortierellomycotina</taxon>
        <taxon>Mortierellomycetes</taxon>
        <taxon>Mortierellales</taxon>
        <taxon>Mortierellaceae</taxon>
        <taxon>Podila</taxon>
    </lineage>
</organism>
<reference evidence="9" key="1">
    <citation type="journal article" date="2020" name="Fungal Divers.">
        <title>Resolving the Mortierellaceae phylogeny through synthesis of multi-gene phylogenetics and phylogenomics.</title>
        <authorList>
            <person name="Vandepol N."/>
            <person name="Liber J."/>
            <person name="Desiro A."/>
            <person name="Na H."/>
            <person name="Kennedy M."/>
            <person name="Barry K."/>
            <person name="Grigoriev I.V."/>
            <person name="Miller A.N."/>
            <person name="O'Donnell K."/>
            <person name="Stajich J.E."/>
            <person name="Bonito G."/>
        </authorList>
    </citation>
    <scope>NUCLEOTIDE SEQUENCE</scope>
    <source>
        <strain evidence="9">NVP1</strain>
    </source>
</reference>
<evidence type="ECO:0000256" key="3">
    <source>
        <dbReference type="ARBA" id="ARBA00022729"/>
    </source>
</evidence>
<evidence type="ECO:0000259" key="7">
    <source>
        <dbReference type="Pfam" id="PF00394"/>
    </source>
</evidence>
<dbReference type="PROSITE" id="PS00079">
    <property type="entry name" value="MULTICOPPER_OXIDASE1"/>
    <property type="match status" value="1"/>
</dbReference>
<dbReference type="CDD" id="cd13877">
    <property type="entry name" value="CuRO_2_Fet3p_like"/>
    <property type="match status" value="1"/>
</dbReference>
<dbReference type="Pfam" id="PF07731">
    <property type="entry name" value="Cu-oxidase_2"/>
    <property type="match status" value="1"/>
</dbReference>
<feature type="chain" id="PRO_5040112266" evidence="6">
    <location>
        <begin position="21"/>
        <end position="523"/>
    </location>
</feature>
<evidence type="ECO:0000256" key="4">
    <source>
        <dbReference type="ARBA" id="ARBA00023002"/>
    </source>
</evidence>
<dbReference type="GO" id="GO:0006811">
    <property type="term" value="P:monoatomic ion transport"/>
    <property type="evidence" value="ECO:0007669"/>
    <property type="project" value="InterPro"/>
</dbReference>
<sequence>MQCVTKALVVLSAATAAVQAAVVTYNWNITYVNTNADGLFERRIISINGQFPPPAINVMLNDTLVINTGTYWIHGHHKGHYVDGLRAPLIIHNPNEAYHYDNEYTIAFAGMFLADDWYHQEHAVLLAQYLSIFNPSGAEPIPQSGLINQATDQKFQFVPGKTYRLRVINMSALAMFHFHIDGHDMQTIEIDGVDVVRTPVASFPVSAAQRYSVLVTAKNSTANYLLHGDMNPMMFDSVPAGLQLNVTGMIVYSDSAPLAPEETSEWPDFEDATITAITPKPTTAPNTQYVLNAAFSVLDDYINKAAFNDITYMMPKHPLILAHNDMIEIVINNQDAGNHPFHLHGHVFQVVGRGDGVYDPASGPYPFHFNTTENPLRRDTVLVRSEQNLAIRFKADNPGAWFFHCHIEWHLQAGLATTMIEAPEAMAGVLTVDPKHFEQCKALGIPYEGNAAGNQGLGLTGQNVGPNPLSGTFTAKGNVALVFTIIAALMGLATVIWYAHDDEVTSIRRRDKKRKTKTEEITH</sequence>
<dbReference type="SUPFAM" id="SSF49503">
    <property type="entry name" value="Cupredoxins"/>
    <property type="match status" value="3"/>
</dbReference>
<keyword evidence="10" id="KW-1185">Reference proteome</keyword>
<keyword evidence="5" id="KW-0472">Membrane</keyword>
<protein>
    <submittedName>
        <fullName evidence="9">Ferroxidase fet3</fullName>
    </submittedName>
</protein>
<dbReference type="PANTHER" id="PTHR11709">
    <property type="entry name" value="MULTI-COPPER OXIDASE"/>
    <property type="match status" value="1"/>
</dbReference>
<keyword evidence="2" id="KW-0479">Metal-binding</keyword>
<dbReference type="PROSITE" id="PS00080">
    <property type="entry name" value="MULTICOPPER_OXIDASE2"/>
    <property type="match status" value="1"/>
</dbReference>
<keyword evidence="5" id="KW-0812">Transmembrane</keyword>
<evidence type="ECO:0000313" key="10">
    <source>
        <dbReference type="Proteomes" id="UP000696485"/>
    </source>
</evidence>
<dbReference type="InterPro" id="IPR002355">
    <property type="entry name" value="Cu_oxidase_Cu_BS"/>
</dbReference>
<evidence type="ECO:0000256" key="1">
    <source>
        <dbReference type="ARBA" id="ARBA00010609"/>
    </source>
</evidence>
<feature type="transmembrane region" description="Helical" evidence="5">
    <location>
        <begin position="479"/>
        <end position="500"/>
    </location>
</feature>
<dbReference type="Pfam" id="PF00394">
    <property type="entry name" value="Cu-oxidase"/>
    <property type="match status" value="1"/>
</dbReference>
<evidence type="ECO:0000256" key="2">
    <source>
        <dbReference type="ARBA" id="ARBA00022723"/>
    </source>
</evidence>
<dbReference type="GO" id="GO:0016491">
    <property type="term" value="F:oxidoreductase activity"/>
    <property type="evidence" value="ECO:0007669"/>
    <property type="project" value="UniProtKB-KW"/>
</dbReference>
<evidence type="ECO:0000313" key="9">
    <source>
        <dbReference type="EMBL" id="KAF9333152.1"/>
    </source>
</evidence>
<name>A0A9P5SQW1_9FUNG</name>
<dbReference type="Gene3D" id="2.60.40.420">
    <property type="entry name" value="Cupredoxins - blue copper proteins"/>
    <property type="match status" value="3"/>
</dbReference>